<dbReference type="STRING" id="1798683.A3C90_01170"/>
<gene>
    <name evidence="2" type="ORF">A3C90_01170</name>
</gene>
<keyword evidence="1" id="KW-0812">Transmembrane</keyword>
<evidence type="ECO:0000313" key="2">
    <source>
        <dbReference type="EMBL" id="OGH73761.1"/>
    </source>
</evidence>
<keyword evidence="1" id="KW-1133">Transmembrane helix</keyword>
<protein>
    <submittedName>
        <fullName evidence="2">Uncharacterized protein</fullName>
    </submittedName>
</protein>
<sequence>MKVAVNISIAVSAFMALLLVVTGYGLVRDVDALIDRAQVAADREEMVEYITELMENLERRGMTEGHFALVFRTPANDLALHFRTLERILDRLHSIADIPKDETAYQVALNDIRGTIRELPNPGLKYLWAGYWYLYAVAFGIWGWPIVIQVLWPYGRVQKR</sequence>
<dbReference type="Proteomes" id="UP000177457">
    <property type="component" value="Unassembled WGS sequence"/>
</dbReference>
<comment type="caution">
    <text evidence="2">The sequence shown here is derived from an EMBL/GenBank/DDBJ whole genome shotgun (WGS) entry which is preliminary data.</text>
</comment>
<proteinExistence type="predicted"/>
<name>A0A1F6MQ09_9BACT</name>
<evidence type="ECO:0000256" key="1">
    <source>
        <dbReference type="SAM" id="Phobius"/>
    </source>
</evidence>
<dbReference type="AlphaFoldDB" id="A0A1F6MQ09"/>
<dbReference type="EMBL" id="MFQE01000018">
    <property type="protein sequence ID" value="OGH73761.1"/>
    <property type="molecule type" value="Genomic_DNA"/>
</dbReference>
<evidence type="ECO:0000313" key="3">
    <source>
        <dbReference type="Proteomes" id="UP000177457"/>
    </source>
</evidence>
<accession>A0A1F6MQ09</accession>
<reference evidence="2 3" key="1">
    <citation type="journal article" date="2016" name="Nat. Commun.">
        <title>Thousands of microbial genomes shed light on interconnected biogeochemical processes in an aquifer system.</title>
        <authorList>
            <person name="Anantharaman K."/>
            <person name="Brown C.T."/>
            <person name="Hug L.A."/>
            <person name="Sharon I."/>
            <person name="Castelle C.J."/>
            <person name="Probst A.J."/>
            <person name="Thomas B.C."/>
            <person name="Singh A."/>
            <person name="Wilkins M.J."/>
            <person name="Karaoz U."/>
            <person name="Brodie E.L."/>
            <person name="Williams K.H."/>
            <person name="Hubbard S.S."/>
            <person name="Banfield J.F."/>
        </authorList>
    </citation>
    <scope>NUCLEOTIDE SEQUENCE [LARGE SCALE GENOMIC DNA]</scope>
</reference>
<feature type="transmembrane region" description="Helical" evidence="1">
    <location>
        <begin position="132"/>
        <end position="154"/>
    </location>
</feature>
<keyword evidence="1" id="KW-0472">Membrane</keyword>
<feature type="transmembrane region" description="Helical" evidence="1">
    <location>
        <begin position="7"/>
        <end position="27"/>
    </location>
</feature>
<organism evidence="2 3">
    <name type="scientific">Candidatus Magasanikbacteria bacterium RIFCSPHIGHO2_02_FULL_51_14</name>
    <dbReference type="NCBI Taxonomy" id="1798683"/>
    <lineage>
        <taxon>Bacteria</taxon>
        <taxon>Candidatus Magasanikiibacteriota</taxon>
    </lineage>
</organism>